<sequence length="79" mass="9406">MLNASLRNTFCPNNFEKPGIRNEAFCVTTLRLNAFFRNMVYPNNFEKPEIRICLLRLAFSVFYISFKKFTQKPKEPLCY</sequence>
<evidence type="ECO:0000313" key="2">
    <source>
        <dbReference type="Proteomes" id="UP000192276"/>
    </source>
</evidence>
<reference evidence="2" key="1">
    <citation type="submission" date="2016-04" db="EMBL/GenBank/DDBJ databases">
        <authorList>
            <person name="Chen L."/>
            <person name="Zhuang W."/>
            <person name="Wang G."/>
        </authorList>
    </citation>
    <scope>NUCLEOTIDE SEQUENCE [LARGE SCALE GENOMIC DNA]</scope>
    <source>
        <strain evidence="2">208</strain>
    </source>
</reference>
<organism evidence="1 2">
    <name type="scientific">Niastella populi</name>
    <dbReference type="NCBI Taxonomy" id="550983"/>
    <lineage>
        <taxon>Bacteria</taxon>
        <taxon>Pseudomonadati</taxon>
        <taxon>Bacteroidota</taxon>
        <taxon>Chitinophagia</taxon>
        <taxon>Chitinophagales</taxon>
        <taxon>Chitinophagaceae</taxon>
        <taxon>Niastella</taxon>
    </lineage>
</organism>
<proteinExistence type="predicted"/>
<dbReference type="EMBL" id="LWBP01000013">
    <property type="protein sequence ID" value="OQP67717.1"/>
    <property type="molecule type" value="Genomic_DNA"/>
</dbReference>
<accession>A0A1V9GAX7</accession>
<gene>
    <name evidence="1" type="ORF">A4R26_11710</name>
</gene>
<dbReference type="AlphaFoldDB" id="A0A1V9GAX7"/>
<dbReference type="Proteomes" id="UP000192276">
    <property type="component" value="Unassembled WGS sequence"/>
</dbReference>
<comment type="caution">
    <text evidence="1">The sequence shown here is derived from an EMBL/GenBank/DDBJ whole genome shotgun (WGS) entry which is preliminary data.</text>
</comment>
<evidence type="ECO:0000313" key="1">
    <source>
        <dbReference type="EMBL" id="OQP67717.1"/>
    </source>
</evidence>
<protein>
    <submittedName>
        <fullName evidence="1">Uncharacterized protein</fullName>
    </submittedName>
</protein>
<dbReference type="STRING" id="550983.A4R26_11710"/>
<name>A0A1V9GAX7_9BACT</name>
<keyword evidence="2" id="KW-1185">Reference proteome</keyword>